<dbReference type="Gene3D" id="2.80.10.50">
    <property type="match status" value="4"/>
</dbReference>
<dbReference type="InterPro" id="IPR035992">
    <property type="entry name" value="Ricin_B-like_lectins"/>
</dbReference>
<dbReference type="PROSITE" id="PS50231">
    <property type="entry name" value="RICIN_B_LECTIN"/>
    <property type="match status" value="1"/>
</dbReference>
<feature type="region of interest" description="Disordered" evidence="1">
    <location>
        <begin position="636"/>
        <end position="661"/>
    </location>
</feature>
<accession>A0AAD6UVF0</accession>
<organism evidence="3 4">
    <name type="scientific">Mycena pura</name>
    <dbReference type="NCBI Taxonomy" id="153505"/>
    <lineage>
        <taxon>Eukaryota</taxon>
        <taxon>Fungi</taxon>
        <taxon>Dikarya</taxon>
        <taxon>Basidiomycota</taxon>
        <taxon>Agaricomycotina</taxon>
        <taxon>Agaricomycetes</taxon>
        <taxon>Agaricomycetidae</taxon>
        <taxon>Agaricales</taxon>
        <taxon>Marasmiineae</taxon>
        <taxon>Mycenaceae</taxon>
        <taxon>Mycena</taxon>
    </lineage>
</organism>
<protein>
    <recommendedName>
        <fullName evidence="2">Ricin B lectin domain-containing protein</fullName>
    </recommendedName>
</protein>
<dbReference type="AlphaFoldDB" id="A0AAD6UVF0"/>
<evidence type="ECO:0000313" key="4">
    <source>
        <dbReference type="Proteomes" id="UP001219525"/>
    </source>
</evidence>
<feature type="region of interest" description="Disordered" evidence="1">
    <location>
        <begin position="785"/>
        <end position="809"/>
    </location>
</feature>
<dbReference type="CDD" id="cd00161">
    <property type="entry name" value="beta-trefoil_Ricin-like"/>
    <property type="match status" value="4"/>
</dbReference>
<keyword evidence="4" id="KW-1185">Reference proteome</keyword>
<evidence type="ECO:0000256" key="1">
    <source>
        <dbReference type="SAM" id="MobiDB-lite"/>
    </source>
</evidence>
<comment type="caution">
    <text evidence="3">The sequence shown here is derived from an EMBL/GenBank/DDBJ whole genome shotgun (WGS) entry which is preliminary data.</text>
</comment>
<gene>
    <name evidence="3" type="ORF">GGX14DRAFT_592943</name>
</gene>
<name>A0AAD6UVF0_9AGAR</name>
<evidence type="ECO:0000259" key="2">
    <source>
        <dbReference type="Pfam" id="PF14200"/>
    </source>
</evidence>
<dbReference type="SUPFAM" id="SSF50370">
    <property type="entry name" value="Ricin B-like lectins"/>
    <property type="match status" value="4"/>
</dbReference>
<feature type="domain" description="Ricin B lectin" evidence="2">
    <location>
        <begin position="83"/>
        <end position="165"/>
    </location>
</feature>
<evidence type="ECO:0000313" key="3">
    <source>
        <dbReference type="EMBL" id="KAJ7193208.1"/>
    </source>
</evidence>
<feature type="compositionally biased region" description="Basic residues" evidence="1">
    <location>
        <begin position="636"/>
        <end position="647"/>
    </location>
</feature>
<proteinExistence type="predicted"/>
<dbReference type="InterPro" id="IPR000772">
    <property type="entry name" value="Ricin_B_lectin"/>
</dbReference>
<dbReference type="Pfam" id="PF14200">
    <property type="entry name" value="RicinB_lectin_2"/>
    <property type="match status" value="1"/>
</dbReference>
<sequence length="833" mass="92481">MTGQDQCKESKNPGTCPAYSSIAGTIFNDNAVTTMFGGEGLYWVRNRDPSDRFIDIVKSPYVNGGQRSKMPIGLLSPRLTRPQLWLVEQVQDGESFVFRNYDTGTVLDVKDGSSNDGALIVVASYKYTGEDASTQHWKIIWVNDDKKTPYYRIENRKLQTVIDQTTNVMDGVSYSIVSWKLHGGNQQQWSFERAVFPTMYWIVSVPSDRCLQYSPSSTNVAALDMKAKFPSRNQLWYLEDLVDYDGYVRILHVDYEDRPLAPSGADNKSILAGAASTEVNQRWKITDVDMNGIVSIVSAMKDTVLYAETGREQTYTPKGSTDVDTFNNHYHWRLIPCPIPALFWTAAQGRGSGKFIGQSNGKIIASDGAKGELDYTAQWRYVSQGRDPWFTLHNRQTGNALYNSTGTALAADNGTLSDKYYWALDAAGQDYAITNLSTSRVLAYVKGDIQALTGGPTDVDRQWFVNASLPSVPSFALINGMTGMALAYVPGVTPYSVKTASTFNSFRCHWIFQQIGNDASDRPVFVIINKFSDNVLDHWGGTRIEALNADTKDTHHHWRLVPCHKRYFAFVNVATGKYLYDNGDAPTTGSTSETMTTEDRRCCWTVVSRRDGIYDTTILDEDVMYPQQANHHIVKRAPKKPPKGKGKAKAEPSHIPDNPRISQITNRDMLAVIERLIGQVDFDSITDTSARTLAGTGRAEVLRWGLSVPRASQEGWNRDGWLRIDLQGTYVDQNGARMANVQGQFNTNTIFHVIIPVGVTFGRERIRQAMITSLETATTVMLDNPPNTQAGGSQTQPITTARPPGPGAPPAGQYWADAAIRVAGIGLMSMMLL</sequence>
<feature type="compositionally biased region" description="Polar residues" evidence="1">
    <location>
        <begin position="785"/>
        <end position="799"/>
    </location>
</feature>
<dbReference type="EMBL" id="JARJCW010000110">
    <property type="protein sequence ID" value="KAJ7193208.1"/>
    <property type="molecule type" value="Genomic_DNA"/>
</dbReference>
<dbReference type="Proteomes" id="UP001219525">
    <property type="component" value="Unassembled WGS sequence"/>
</dbReference>
<reference evidence="3" key="1">
    <citation type="submission" date="2023-03" db="EMBL/GenBank/DDBJ databases">
        <title>Massive genome expansion in bonnet fungi (Mycena s.s.) driven by repeated elements and novel gene families across ecological guilds.</title>
        <authorList>
            <consortium name="Lawrence Berkeley National Laboratory"/>
            <person name="Harder C.B."/>
            <person name="Miyauchi S."/>
            <person name="Viragh M."/>
            <person name="Kuo A."/>
            <person name="Thoen E."/>
            <person name="Andreopoulos B."/>
            <person name="Lu D."/>
            <person name="Skrede I."/>
            <person name="Drula E."/>
            <person name="Henrissat B."/>
            <person name="Morin E."/>
            <person name="Kohler A."/>
            <person name="Barry K."/>
            <person name="LaButti K."/>
            <person name="Morin E."/>
            <person name="Salamov A."/>
            <person name="Lipzen A."/>
            <person name="Mereny Z."/>
            <person name="Hegedus B."/>
            <person name="Baldrian P."/>
            <person name="Stursova M."/>
            <person name="Weitz H."/>
            <person name="Taylor A."/>
            <person name="Grigoriev I.V."/>
            <person name="Nagy L.G."/>
            <person name="Martin F."/>
            <person name="Kauserud H."/>
        </authorList>
    </citation>
    <scope>NUCLEOTIDE SEQUENCE</scope>
    <source>
        <strain evidence="3">9144</strain>
    </source>
</reference>